<organism evidence="1 2">
    <name type="scientific">Singulisphaera acidiphila (strain ATCC BAA-1392 / DSM 18658 / VKM B-2454 / MOB10)</name>
    <dbReference type="NCBI Taxonomy" id="886293"/>
    <lineage>
        <taxon>Bacteria</taxon>
        <taxon>Pseudomonadati</taxon>
        <taxon>Planctomycetota</taxon>
        <taxon>Planctomycetia</taxon>
        <taxon>Isosphaerales</taxon>
        <taxon>Isosphaeraceae</taxon>
        <taxon>Singulisphaera</taxon>
    </lineage>
</organism>
<protein>
    <submittedName>
        <fullName evidence="1">Uncharacterized protein</fullName>
    </submittedName>
</protein>
<proteinExistence type="predicted"/>
<gene>
    <name evidence="1" type="ordered locus">Sinac_7683</name>
</gene>
<reference evidence="1 2" key="1">
    <citation type="submission" date="2012-02" db="EMBL/GenBank/DDBJ databases">
        <title>Complete sequence of plasmid 3 of Singulisphaera acidiphila DSM 18658.</title>
        <authorList>
            <consortium name="US DOE Joint Genome Institute (JGI-PGF)"/>
            <person name="Lucas S."/>
            <person name="Copeland A."/>
            <person name="Lapidus A."/>
            <person name="Glavina del Rio T."/>
            <person name="Dalin E."/>
            <person name="Tice H."/>
            <person name="Bruce D."/>
            <person name="Goodwin L."/>
            <person name="Pitluck S."/>
            <person name="Peters L."/>
            <person name="Ovchinnikova G."/>
            <person name="Chertkov O."/>
            <person name="Kyrpides N."/>
            <person name="Mavromatis K."/>
            <person name="Ivanova N."/>
            <person name="Brettin T."/>
            <person name="Detter J.C."/>
            <person name="Han C."/>
            <person name="Larimer F."/>
            <person name="Land M."/>
            <person name="Hauser L."/>
            <person name="Markowitz V."/>
            <person name="Cheng J.-F."/>
            <person name="Hugenholtz P."/>
            <person name="Woyke T."/>
            <person name="Wu D."/>
            <person name="Tindall B."/>
            <person name="Pomrenke H."/>
            <person name="Brambilla E."/>
            <person name="Klenk H.-P."/>
            <person name="Eisen J.A."/>
        </authorList>
    </citation>
    <scope>NUCLEOTIDE SEQUENCE [LARGE SCALE GENOMIC DNA]</scope>
    <source>
        <strain evidence="2">ATCC BAA-1392 / DSM 18658 / VKM B-2454 / MOB10</strain>
        <plasmid evidence="1 2">pSINAC03</plasmid>
    </source>
</reference>
<dbReference type="Proteomes" id="UP000010798">
    <property type="component" value="Plasmid pSINAC03"/>
</dbReference>
<evidence type="ECO:0000313" key="1">
    <source>
        <dbReference type="EMBL" id="AGA31711.1"/>
    </source>
</evidence>
<keyword evidence="1" id="KW-0614">Plasmid</keyword>
<keyword evidence="2" id="KW-1185">Reference proteome</keyword>
<accession>L0DTL4</accession>
<dbReference type="HOGENOM" id="CLU_2791715_0_0_0"/>
<name>L0DTL4_SINAD</name>
<dbReference type="KEGG" id="saci:Sinac_7683"/>
<sequence length="68" mass="7666">MKLFRYDLKDATEETLEKVLIGEFASSDLAIAHICRRRPQTAMLSIIPTGADGILDETMWVLECRPAN</sequence>
<geneLocation type="plasmid" evidence="1 2">
    <name>pSINAC03</name>
</geneLocation>
<dbReference type="RefSeq" id="WP_015250771.1">
    <property type="nucleotide sequence ID" value="NC_019895.1"/>
</dbReference>
<dbReference type="EMBL" id="CP003367">
    <property type="protein sequence ID" value="AGA31711.1"/>
    <property type="molecule type" value="Genomic_DNA"/>
</dbReference>
<evidence type="ECO:0000313" key="2">
    <source>
        <dbReference type="Proteomes" id="UP000010798"/>
    </source>
</evidence>
<dbReference type="AlphaFoldDB" id="L0DTL4"/>